<dbReference type="InterPro" id="IPR004260">
    <property type="entry name" value="Pyr-dimer_DNA_glycosylase"/>
</dbReference>
<comment type="caution">
    <text evidence="1">The sequence shown here is derived from an EMBL/GenBank/DDBJ whole genome shotgun (WGS) entry which is preliminary data.</text>
</comment>
<dbReference type="Proteomes" id="UP001501803">
    <property type="component" value="Unassembled WGS sequence"/>
</dbReference>
<keyword evidence="2" id="KW-1185">Reference proteome</keyword>
<gene>
    <name evidence="1" type="ORF">GCM10022381_27440</name>
</gene>
<dbReference type="EMBL" id="BAABCN010000008">
    <property type="protein sequence ID" value="GAA3883767.1"/>
    <property type="molecule type" value="Genomic_DNA"/>
</dbReference>
<dbReference type="Pfam" id="PF03013">
    <property type="entry name" value="Pyr_excise"/>
    <property type="match status" value="1"/>
</dbReference>
<evidence type="ECO:0000313" key="1">
    <source>
        <dbReference type="EMBL" id="GAA3883767.1"/>
    </source>
</evidence>
<evidence type="ECO:0000313" key="2">
    <source>
        <dbReference type="Proteomes" id="UP001501803"/>
    </source>
</evidence>
<sequence>MRLWSVHPQYFDRQALTAAWREALLAQAVLIAPGRGYSNHPQLERFREQPAPIDAIADFLNGIVDEADARGYHFAREKITGTVTVRLPGGQADTAPGTAALAVTTGQLQYEWAHLRAKLERRSPDVAERWAALDTPQPHPLFRVVDGPIASWERIAQ</sequence>
<proteinExistence type="predicted"/>
<dbReference type="RefSeq" id="WP_345067698.1">
    <property type="nucleotide sequence ID" value="NZ_BAABCN010000008.1"/>
</dbReference>
<organism evidence="1 2">
    <name type="scientific">Leifsonia kafniensis</name>
    <dbReference type="NCBI Taxonomy" id="475957"/>
    <lineage>
        <taxon>Bacteria</taxon>
        <taxon>Bacillati</taxon>
        <taxon>Actinomycetota</taxon>
        <taxon>Actinomycetes</taxon>
        <taxon>Micrococcales</taxon>
        <taxon>Microbacteriaceae</taxon>
        <taxon>Leifsonia</taxon>
    </lineage>
</organism>
<accession>A0ABP7KNH8</accession>
<reference evidence="2" key="1">
    <citation type="journal article" date="2019" name="Int. J. Syst. Evol. Microbiol.">
        <title>The Global Catalogue of Microorganisms (GCM) 10K type strain sequencing project: providing services to taxonomists for standard genome sequencing and annotation.</title>
        <authorList>
            <consortium name="The Broad Institute Genomics Platform"/>
            <consortium name="The Broad Institute Genome Sequencing Center for Infectious Disease"/>
            <person name="Wu L."/>
            <person name="Ma J."/>
        </authorList>
    </citation>
    <scope>NUCLEOTIDE SEQUENCE [LARGE SCALE GENOMIC DNA]</scope>
    <source>
        <strain evidence="2">JCM 17021</strain>
    </source>
</reference>
<protein>
    <submittedName>
        <fullName evidence="1">Pyrimidine dimer DNA glycosylase/endonuclease V</fullName>
    </submittedName>
</protein>
<name>A0ABP7KNH8_9MICO</name>